<dbReference type="PROSITE" id="PS50206">
    <property type="entry name" value="RHODANESE_3"/>
    <property type="match status" value="1"/>
</dbReference>
<dbReference type="OrthoDB" id="9791096at2"/>
<organism evidence="2 3">
    <name type="scientific">Thiolapillus brandeum</name>
    <dbReference type="NCBI Taxonomy" id="1076588"/>
    <lineage>
        <taxon>Bacteria</taxon>
        <taxon>Pseudomonadati</taxon>
        <taxon>Pseudomonadota</taxon>
        <taxon>Gammaproteobacteria</taxon>
        <taxon>Chromatiales</taxon>
        <taxon>Sedimenticolaceae</taxon>
        <taxon>Thiolapillus</taxon>
    </lineage>
</organism>
<evidence type="ECO:0000259" key="1">
    <source>
        <dbReference type="PROSITE" id="PS50206"/>
    </source>
</evidence>
<dbReference type="InterPro" id="IPR036873">
    <property type="entry name" value="Rhodanese-like_dom_sf"/>
</dbReference>
<dbReference type="InterPro" id="IPR001763">
    <property type="entry name" value="Rhodanese-like_dom"/>
</dbReference>
<dbReference type="Proteomes" id="UP000031631">
    <property type="component" value="Chromosome"/>
</dbReference>
<dbReference type="CDD" id="cd00158">
    <property type="entry name" value="RHOD"/>
    <property type="match status" value="1"/>
</dbReference>
<dbReference type="GO" id="GO:0004792">
    <property type="term" value="F:thiosulfate-cyanide sulfurtransferase activity"/>
    <property type="evidence" value="ECO:0007669"/>
    <property type="project" value="TreeGrafter"/>
</dbReference>
<dbReference type="AlphaFoldDB" id="A0A7U6JI19"/>
<dbReference type="EMBL" id="AP012273">
    <property type="protein sequence ID" value="BAO45069.1"/>
    <property type="molecule type" value="Genomic_DNA"/>
</dbReference>
<dbReference type="PANTHER" id="PTHR44086:SF13">
    <property type="entry name" value="THIOSULFATE SULFURTRANSFERASE PSPE"/>
    <property type="match status" value="1"/>
</dbReference>
<sequence length="158" mass="18221">MKTFAQIAAEITPHITEMMPWDVEEYLQAHPETLIVDIRETHEYDTMHIADSLNVPRGILENACEWDFEETEPELVEARHRPVVLVCRSGNRSALAAYTLQQMGYENVISLKTGLRGWSDYELPLVDLEENPVDIEDADHYFANKILPEQRNPASRQQ</sequence>
<evidence type="ECO:0000313" key="3">
    <source>
        <dbReference type="Proteomes" id="UP000031631"/>
    </source>
</evidence>
<accession>A0A7U6JI19</accession>
<protein>
    <submittedName>
        <fullName evidence="2">Rhodanese domain protein</fullName>
    </submittedName>
</protein>
<dbReference type="SUPFAM" id="SSF52821">
    <property type="entry name" value="Rhodanese/Cell cycle control phosphatase"/>
    <property type="match status" value="1"/>
</dbReference>
<name>A0A7U6JI19_9GAMM</name>
<gene>
    <name evidence="2" type="ORF">TBH_C2157</name>
</gene>
<dbReference type="Gene3D" id="3.40.250.10">
    <property type="entry name" value="Rhodanese-like domain"/>
    <property type="match status" value="1"/>
</dbReference>
<dbReference type="RefSeq" id="WP_041068376.1">
    <property type="nucleotide sequence ID" value="NZ_AP012273.1"/>
</dbReference>
<dbReference type="SMART" id="SM00450">
    <property type="entry name" value="RHOD"/>
    <property type="match status" value="1"/>
</dbReference>
<dbReference type="KEGG" id="tbn:TBH_C2157"/>
<keyword evidence="3" id="KW-1185">Reference proteome</keyword>
<dbReference type="Pfam" id="PF00581">
    <property type="entry name" value="Rhodanese"/>
    <property type="match status" value="1"/>
</dbReference>
<evidence type="ECO:0000313" key="2">
    <source>
        <dbReference type="EMBL" id="BAO45069.1"/>
    </source>
</evidence>
<reference evidence="2 3" key="1">
    <citation type="journal article" date="2014" name="PLoS ONE">
        <title>Physiological and genomic features of a novel sulfur-oxidizing gammaproteobacterium belonging to a previously uncultivated symbiotic lineage isolated from a hydrothermal vent.</title>
        <authorList>
            <person name="Nunoura T."/>
            <person name="Takaki Y."/>
            <person name="Kazama H."/>
            <person name="Kakuta J."/>
            <person name="Shimamura S."/>
            <person name="Makita H."/>
            <person name="Hirai M."/>
            <person name="Miyazaki M."/>
            <person name="Takai K."/>
        </authorList>
    </citation>
    <scope>NUCLEOTIDE SEQUENCE [LARGE SCALE GENOMIC DNA]</scope>
    <source>
        <strain evidence="2 3">Hiromi1</strain>
    </source>
</reference>
<proteinExistence type="predicted"/>
<feature type="domain" description="Rhodanese" evidence="1">
    <location>
        <begin position="29"/>
        <end position="127"/>
    </location>
</feature>
<dbReference type="PANTHER" id="PTHR44086">
    <property type="entry name" value="THIOSULFATE SULFURTRANSFERASE RDL2, MITOCHONDRIAL-RELATED"/>
    <property type="match status" value="1"/>
</dbReference>